<dbReference type="InterPro" id="IPR015797">
    <property type="entry name" value="NUDIX_hydrolase-like_dom_sf"/>
</dbReference>
<evidence type="ECO:0000256" key="1">
    <source>
        <dbReference type="ARBA" id="ARBA00001946"/>
    </source>
</evidence>
<dbReference type="PROSITE" id="PS00893">
    <property type="entry name" value="NUDIX_BOX"/>
    <property type="match status" value="1"/>
</dbReference>
<dbReference type="PANTHER" id="PTHR43046">
    <property type="entry name" value="GDP-MANNOSE MANNOSYL HYDROLASE"/>
    <property type="match status" value="1"/>
</dbReference>
<dbReference type="AlphaFoldDB" id="A0A345UIX2"/>
<dbReference type="EMBL" id="CP027806">
    <property type="protein sequence ID" value="AXJ00424.1"/>
    <property type="molecule type" value="Genomic_DNA"/>
</dbReference>
<reference evidence="4 5" key="1">
    <citation type="submission" date="2018-03" db="EMBL/GenBank/DDBJ databases">
        <title>Phenotypic and genomic properties of Cyclonatronum proteinivorum gen. nov., sp. nov., a haloalkaliphilic bacteroidete from soda lakes possessing Na+-translocating rhodopsin.</title>
        <authorList>
            <person name="Toshchakov S.V."/>
            <person name="Korzhenkov A."/>
            <person name="Samarov N.I."/>
            <person name="Kublanov I.V."/>
            <person name="Muntyan M.S."/>
            <person name="Sorokin D.Y."/>
        </authorList>
    </citation>
    <scope>NUCLEOTIDE SEQUENCE [LARGE SCALE GENOMIC DNA]</scope>
    <source>
        <strain evidence="4 5">Omega</strain>
    </source>
</reference>
<accession>A0A345UIX2</accession>
<dbReference type="SUPFAM" id="SSF55811">
    <property type="entry name" value="Nudix"/>
    <property type="match status" value="1"/>
</dbReference>
<protein>
    <submittedName>
        <fullName evidence="4">dATP pyrophosphohydrolase</fullName>
    </submittedName>
</protein>
<keyword evidence="5" id="KW-1185">Reference proteome</keyword>
<evidence type="ECO:0000256" key="2">
    <source>
        <dbReference type="ARBA" id="ARBA00022801"/>
    </source>
</evidence>
<organism evidence="4 5">
    <name type="scientific">Cyclonatronum proteinivorum</name>
    <dbReference type="NCBI Taxonomy" id="1457365"/>
    <lineage>
        <taxon>Bacteria</taxon>
        <taxon>Pseudomonadati</taxon>
        <taxon>Balneolota</taxon>
        <taxon>Balneolia</taxon>
        <taxon>Balneolales</taxon>
        <taxon>Cyclonatronaceae</taxon>
        <taxon>Cyclonatronum</taxon>
    </lineage>
</organism>
<dbReference type="GO" id="GO:0016787">
    <property type="term" value="F:hydrolase activity"/>
    <property type="evidence" value="ECO:0007669"/>
    <property type="project" value="UniProtKB-KW"/>
</dbReference>
<dbReference type="PROSITE" id="PS51462">
    <property type="entry name" value="NUDIX"/>
    <property type="match status" value="1"/>
</dbReference>
<dbReference type="Proteomes" id="UP000254808">
    <property type="component" value="Chromosome"/>
</dbReference>
<name>A0A345UIX2_9BACT</name>
<sequence>MSTAGIEFLLMRRAKGKLYEGQWRMVGGKVKPAETAAMAAFRELDEETGLIPTLFWCVPSLNAYFDFKANTVHHIAVFACCCETNAVPLLNYEHDQYDWFTADKAALKTRWPEQQRLIQLITRILQSQTPLPPEWVLSHS</sequence>
<comment type="cofactor">
    <cofactor evidence="1">
        <name>Mg(2+)</name>
        <dbReference type="ChEBI" id="CHEBI:18420"/>
    </cofactor>
</comment>
<dbReference type="Pfam" id="PF00293">
    <property type="entry name" value="NUDIX"/>
    <property type="match status" value="1"/>
</dbReference>
<feature type="domain" description="Nudix hydrolase" evidence="3">
    <location>
        <begin position="1"/>
        <end position="122"/>
    </location>
</feature>
<dbReference type="Gene3D" id="3.90.79.10">
    <property type="entry name" value="Nucleoside Triphosphate Pyrophosphohydrolase"/>
    <property type="match status" value="1"/>
</dbReference>
<proteinExistence type="predicted"/>
<evidence type="ECO:0000313" key="5">
    <source>
        <dbReference type="Proteomes" id="UP000254808"/>
    </source>
</evidence>
<dbReference type="InterPro" id="IPR000086">
    <property type="entry name" value="NUDIX_hydrolase_dom"/>
</dbReference>
<gene>
    <name evidence="4" type="ORF">CYPRO_1160</name>
</gene>
<dbReference type="KEGG" id="cprv:CYPRO_1160"/>
<evidence type="ECO:0000259" key="3">
    <source>
        <dbReference type="PROSITE" id="PS51462"/>
    </source>
</evidence>
<dbReference type="PANTHER" id="PTHR43046:SF14">
    <property type="entry name" value="MUTT_NUDIX FAMILY PROTEIN"/>
    <property type="match status" value="1"/>
</dbReference>
<dbReference type="InterPro" id="IPR020084">
    <property type="entry name" value="NUDIX_hydrolase_CS"/>
</dbReference>
<evidence type="ECO:0000313" key="4">
    <source>
        <dbReference type="EMBL" id="AXJ00424.1"/>
    </source>
</evidence>
<keyword evidence="2 4" id="KW-0378">Hydrolase</keyword>